<gene>
    <name evidence="7" type="ORF">ACFSC9_00380</name>
</gene>
<dbReference type="RefSeq" id="WP_347327206.1">
    <property type="nucleotide sequence ID" value="NZ_JBCGUH010000022.1"/>
</dbReference>
<name>A0ABW4RCK4_9BACL</name>
<feature type="transmembrane region" description="Helical" evidence="6">
    <location>
        <begin position="293"/>
        <end position="313"/>
    </location>
</feature>
<evidence type="ECO:0000313" key="7">
    <source>
        <dbReference type="EMBL" id="MFD1883977.1"/>
    </source>
</evidence>
<feature type="transmembrane region" description="Helical" evidence="6">
    <location>
        <begin position="165"/>
        <end position="182"/>
    </location>
</feature>
<comment type="subcellular location">
    <subcellularLocation>
        <location evidence="1">Cell membrane</location>
        <topology evidence="1">Multi-pass membrane protein</topology>
    </subcellularLocation>
</comment>
<feature type="transmembrane region" description="Helical" evidence="6">
    <location>
        <begin position="12"/>
        <end position="32"/>
    </location>
</feature>
<dbReference type="PANTHER" id="PTHR30250:SF29">
    <property type="entry name" value="POLYSACCHARIDE BIOSYNTHESIS PROTEIN C-TERMINAL DOMAIN-CONTAINING PROTEIN"/>
    <property type="match status" value="1"/>
</dbReference>
<dbReference type="EMBL" id="JBHUEH010000002">
    <property type="protein sequence ID" value="MFD1883977.1"/>
    <property type="molecule type" value="Genomic_DNA"/>
</dbReference>
<evidence type="ECO:0000256" key="6">
    <source>
        <dbReference type="SAM" id="Phobius"/>
    </source>
</evidence>
<feature type="transmembrane region" description="Helical" evidence="6">
    <location>
        <begin position="455"/>
        <end position="481"/>
    </location>
</feature>
<evidence type="ECO:0000313" key="8">
    <source>
        <dbReference type="Proteomes" id="UP001597233"/>
    </source>
</evidence>
<keyword evidence="2" id="KW-1003">Cell membrane</keyword>
<feature type="transmembrane region" description="Helical" evidence="6">
    <location>
        <begin position="52"/>
        <end position="74"/>
    </location>
</feature>
<organism evidence="7 8">
    <name type="scientific">Paenibacillus wenxiniae</name>
    <dbReference type="NCBI Taxonomy" id="1636843"/>
    <lineage>
        <taxon>Bacteria</taxon>
        <taxon>Bacillati</taxon>
        <taxon>Bacillota</taxon>
        <taxon>Bacilli</taxon>
        <taxon>Bacillales</taxon>
        <taxon>Paenibacillaceae</taxon>
        <taxon>Paenibacillus</taxon>
    </lineage>
</organism>
<dbReference type="InterPro" id="IPR002797">
    <property type="entry name" value="Polysacc_synth"/>
</dbReference>
<keyword evidence="5 6" id="KW-0472">Membrane</keyword>
<dbReference type="CDD" id="cd13124">
    <property type="entry name" value="MATE_SpoVB_like"/>
    <property type="match status" value="1"/>
</dbReference>
<feature type="transmembrane region" description="Helical" evidence="6">
    <location>
        <begin position="127"/>
        <end position="144"/>
    </location>
</feature>
<keyword evidence="8" id="KW-1185">Reference proteome</keyword>
<feature type="transmembrane region" description="Helical" evidence="6">
    <location>
        <begin position="397"/>
        <end position="418"/>
    </location>
</feature>
<reference evidence="8" key="1">
    <citation type="journal article" date="2019" name="Int. J. Syst. Evol. Microbiol.">
        <title>The Global Catalogue of Microorganisms (GCM) 10K type strain sequencing project: providing services to taxonomists for standard genome sequencing and annotation.</title>
        <authorList>
            <consortium name="The Broad Institute Genomics Platform"/>
            <consortium name="The Broad Institute Genome Sequencing Center for Infectious Disease"/>
            <person name="Wu L."/>
            <person name="Ma J."/>
        </authorList>
    </citation>
    <scope>NUCLEOTIDE SEQUENCE [LARGE SCALE GENOMIC DNA]</scope>
    <source>
        <strain evidence="8">CCUG 54950</strain>
    </source>
</reference>
<keyword evidence="3 6" id="KW-0812">Transmembrane</keyword>
<proteinExistence type="predicted"/>
<feature type="transmembrane region" description="Helical" evidence="6">
    <location>
        <begin position="424"/>
        <end position="443"/>
    </location>
</feature>
<dbReference type="Proteomes" id="UP001597233">
    <property type="component" value="Unassembled WGS sequence"/>
</dbReference>
<sequence length="545" mass="58568">MKDTASPSSRLLRGAFILVLAAVLSKLIGTVQKIPLQNIGGDGVFGIYNAVYPFYTLVLLIATAGFPAAVSRFVAEEMAAGRTGGARRVLRVSSWMLIVLGLVCGAIMYAAAPLLAAWIDNMHTEPAIRSAALALPLVPIMAGLRGYFQGMHDMMPTAVSQVAEQTVRVAAMVILLLWLHRWSASDDWIAAGATFGSAAGGAAGLLVMLIYWWLHRRRTHNLGAVTLEEGQQPMWPLLKALLLYALPICLGSLSAPLISLVDTFTVPRLLKANGWTEAEAMVWFGIYNRGIPLVQLMAMLATSMSVLFIPALTDARVREQHELIRNQTKQTVNWFWLLGLASSAGIAVLAVPIDVMLYEDSIGSETIRWLAFTGVGATLSIVTAALLQGLGSVRAPAVHLLLSTVVKAILNIVLVPHYGINGAAIAGIIAYSVAALLNILLLARITRFGVSWREMIGKPVLVTAVMCAGVIVWLVSMQLLLTRLGMHERLESLVIAGGGVVIGGALFLIGLFRTKLMTEQQAAALPKIGSHLVPLLKRMKIINRS</sequence>
<keyword evidence="4 6" id="KW-1133">Transmembrane helix</keyword>
<evidence type="ECO:0000256" key="1">
    <source>
        <dbReference type="ARBA" id="ARBA00004651"/>
    </source>
</evidence>
<dbReference type="Pfam" id="PF01943">
    <property type="entry name" value="Polysacc_synt"/>
    <property type="match status" value="1"/>
</dbReference>
<dbReference type="InterPro" id="IPR024923">
    <property type="entry name" value="PG_synth_SpoVB"/>
</dbReference>
<evidence type="ECO:0000256" key="4">
    <source>
        <dbReference type="ARBA" id="ARBA00022989"/>
    </source>
</evidence>
<dbReference type="InterPro" id="IPR050833">
    <property type="entry name" value="Poly_Biosynth_Transport"/>
</dbReference>
<evidence type="ECO:0000256" key="2">
    <source>
        <dbReference type="ARBA" id="ARBA00022475"/>
    </source>
</evidence>
<evidence type="ECO:0000256" key="5">
    <source>
        <dbReference type="ARBA" id="ARBA00023136"/>
    </source>
</evidence>
<feature type="transmembrane region" description="Helical" evidence="6">
    <location>
        <begin position="334"/>
        <end position="357"/>
    </location>
</feature>
<comment type="caution">
    <text evidence="7">The sequence shown here is derived from an EMBL/GenBank/DDBJ whole genome shotgun (WGS) entry which is preliminary data.</text>
</comment>
<feature type="transmembrane region" description="Helical" evidence="6">
    <location>
        <begin position="95"/>
        <end position="115"/>
    </location>
</feature>
<evidence type="ECO:0000256" key="3">
    <source>
        <dbReference type="ARBA" id="ARBA00022692"/>
    </source>
</evidence>
<feature type="transmembrane region" description="Helical" evidence="6">
    <location>
        <begin position="369"/>
        <end position="390"/>
    </location>
</feature>
<feature type="transmembrane region" description="Helical" evidence="6">
    <location>
        <begin position="188"/>
        <end position="214"/>
    </location>
</feature>
<feature type="transmembrane region" description="Helical" evidence="6">
    <location>
        <begin position="241"/>
        <end position="261"/>
    </location>
</feature>
<accession>A0ABW4RCK4</accession>
<dbReference type="PANTHER" id="PTHR30250">
    <property type="entry name" value="PST FAMILY PREDICTED COLANIC ACID TRANSPORTER"/>
    <property type="match status" value="1"/>
</dbReference>
<dbReference type="PIRSF" id="PIRSF038958">
    <property type="entry name" value="PG_synth_SpoVB"/>
    <property type="match status" value="1"/>
</dbReference>
<protein>
    <submittedName>
        <fullName evidence="7">Oligosaccharide flippase family protein</fullName>
    </submittedName>
</protein>
<feature type="transmembrane region" description="Helical" evidence="6">
    <location>
        <begin position="493"/>
        <end position="512"/>
    </location>
</feature>